<reference evidence="3" key="1">
    <citation type="submission" date="2021-02" db="EMBL/GenBank/DDBJ databases">
        <title>Natrosporangium hydrolyticum gen. nov., sp. nov, a haloalkaliphilic actinobacterium from a soda solonchak soil.</title>
        <authorList>
            <person name="Sorokin D.Y."/>
            <person name="Khijniak T.V."/>
            <person name="Zakharycheva A.P."/>
            <person name="Boueva O.V."/>
            <person name="Ariskina E.V."/>
            <person name="Hahnke R.L."/>
            <person name="Bunk B."/>
            <person name="Sproer C."/>
            <person name="Schumann P."/>
            <person name="Evtushenko L.I."/>
            <person name="Kublanov I.V."/>
        </authorList>
    </citation>
    <scope>NUCLEOTIDE SEQUENCE</scope>
    <source>
        <strain evidence="3">DSM 106523</strain>
    </source>
</reference>
<evidence type="ECO:0000313" key="4">
    <source>
        <dbReference type="Proteomes" id="UP000662857"/>
    </source>
</evidence>
<dbReference type="EMBL" id="CP070499">
    <property type="protein sequence ID" value="QSB17587.1"/>
    <property type="molecule type" value="Genomic_DNA"/>
</dbReference>
<keyword evidence="2" id="KW-1133">Transmembrane helix</keyword>
<dbReference type="RefSeq" id="WP_239675687.1">
    <property type="nucleotide sequence ID" value="NZ_CP070499.1"/>
</dbReference>
<dbReference type="KEGG" id="nhy:JQS43_18660"/>
<evidence type="ECO:0000256" key="2">
    <source>
        <dbReference type="SAM" id="Phobius"/>
    </source>
</evidence>
<evidence type="ECO:0000256" key="1">
    <source>
        <dbReference type="SAM" id="MobiDB-lite"/>
    </source>
</evidence>
<feature type="transmembrane region" description="Helical" evidence="2">
    <location>
        <begin position="42"/>
        <end position="60"/>
    </location>
</feature>
<organism evidence="3 4">
    <name type="scientific">Natronosporangium hydrolyticum</name>
    <dbReference type="NCBI Taxonomy" id="2811111"/>
    <lineage>
        <taxon>Bacteria</taxon>
        <taxon>Bacillati</taxon>
        <taxon>Actinomycetota</taxon>
        <taxon>Actinomycetes</taxon>
        <taxon>Micromonosporales</taxon>
        <taxon>Micromonosporaceae</taxon>
        <taxon>Natronosporangium</taxon>
    </lineage>
</organism>
<proteinExistence type="predicted"/>
<evidence type="ECO:0000313" key="3">
    <source>
        <dbReference type="EMBL" id="QSB17587.1"/>
    </source>
</evidence>
<sequence length="93" mass="10719">MRPAQDPQDRRARPERSGADPARREGMPAAVRRPWHWLTRRLNPLQSWLVVMAVIVGLSLLGLRLLALAVAVAWSAYAVFTWLRPSARRRLRR</sequence>
<dbReference type="Proteomes" id="UP000662857">
    <property type="component" value="Chromosome"/>
</dbReference>
<keyword evidence="2" id="KW-0812">Transmembrane</keyword>
<feature type="compositionally biased region" description="Basic and acidic residues" evidence="1">
    <location>
        <begin position="7"/>
        <end position="26"/>
    </location>
</feature>
<name>A0A895YIB9_9ACTN</name>
<keyword evidence="2" id="KW-0472">Membrane</keyword>
<feature type="transmembrane region" description="Helical" evidence="2">
    <location>
        <begin position="66"/>
        <end position="83"/>
    </location>
</feature>
<feature type="region of interest" description="Disordered" evidence="1">
    <location>
        <begin position="1"/>
        <end position="27"/>
    </location>
</feature>
<protein>
    <submittedName>
        <fullName evidence="3">Uncharacterized protein</fullName>
    </submittedName>
</protein>
<accession>A0A895YIB9</accession>
<dbReference type="AlphaFoldDB" id="A0A895YIB9"/>
<keyword evidence="4" id="KW-1185">Reference proteome</keyword>
<gene>
    <name evidence="3" type="ORF">JQS43_18660</name>
</gene>